<sequence length="276" mass="31418">MKTEGRKRFLLCFQPVTMDDDSLITDRQPCSGDQVFSYISVADKGDLMIPTILQTRSEKEREKEEERSKVYSRNSSSRCTGKITRRIFSAMANVVFFDSKLKRKLRNRKVRHNPNRSGKKISDFDDSNINSLVLSSASSSDSSFSSSTSVSRSSSTSLAPGGTLTGFNWEKEVKQNDGSVGSIQRNFQHPRQKARKRTGTGFYRYCHGLLLILICFSMVIFWGRLFAILCTSTWLYLAPRRNHDSRQTVDTDSAEYKKKVIMEGLLERSKSHLVYG</sequence>
<dbReference type="OrthoDB" id="1886721at2759"/>
<dbReference type="EMBL" id="JAMYWD010000003">
    <property type="protein sequence ID" value="KAJ4975468.1"/>
    <property type="molecule type" value="Genomic_DNA"/>
</dbReference>
<keyword evidence="4" id="KW-1185">Reference proteome</keyword>
<keyword evidence="2" id="KW-1133">Transmembrane helix</keyword>
<keyword evidence="2" id="KW-0812">Transmembrane</keyword>
<evidence type="ECO:0000313" key="3">
    <source>
        <dbReference type="EMBL" id="KAJ4975468.1"/>
    </source>
</evidence>
<feature type="region of interest" description="Disordered" evidence="1">
    <location>
        <begin position="56"/>
        <end position="75"/>
    </location>
</feature>
<dbReference type="PANTHER" id="PTHR34379:SF6">
    <property type="entry name" value="PROTEIN 3F"/>
    <property type="match status" value="1"/>
</dbReference>
<dbReference type="InterPro" id="IPR040411">
    <property type="entry name" value="At5g23160-like"/>
</dbReference>
<accession>A0A9Q0KRF6</accession>
<feature type="compositionally biased region" description="Basic and acidic residues" evidence="1">
    <location>
        <begin position="56"/>
        <end position="69"/>
    </location>
</feature>
<evidence type="ECO:0000313" key="4">
    <source>
        <dbReference type="Proteomes" id="UP001141806"/>
    </source>
</evidence>
<comment type="caution">
    <text evidence="3">The sequence shown here is derived from an EMBL/GenBank/DDBJ whole genome shotgun (WGS) entry which is preliminary data.</text>
</comment>
<gene>
    <name evidence="3" type="ORF">NE237_000574</name>
</gene>
<evidence type="ECO:0000256" key="2">
    <source>
        <dbReference type="SAM" id="Phobius"/>
    </source>
</evidence>
<name>A0A9Q0KRF6_9MAGN</name>
<feature type="region of interest" description="Disordered" evidence="1">
    <location>
        <begin position="137"/>
        <end position="159"/>
    </location>
</feature>
<keyword evidence="2" id="KW-0472">Membrane</keyword>
<dbReference type="AlphaFoldDB" id="A0A9Q0KRF6"/>
<dbReference type="PANTHER" id="PTHR34379">
    <property type="entry name" value="OS07G0553800 PROTEIN"/>
    <property type="match status" value="1"/>
</dbReference>
<evidence type="ECO:0000256" key="1">
    <source>
        <dbReference type="SAM" id="MobiDB-lite"/>
    </source>
</evidence>
<organism evidence="3 4">
    <name type="scientific">Protea cynaroides</name>
    <dbReference type="NCBI Taxonomy" id="273540"/>
    <lineage>
        <taxon>Eukaryota</taxon>
        <taxon>Viridiplantae</taxon>
        <taxon>Streptophyta</taxon>
        <taxon>Embryophyta</taxon>
        <taxon>Tracheophyta</taxon>
        <taxon>Spermatophyta</taxon>
        <taxon>Magnoliopsida</taxon>
        <taxon>Proteales</taxon>
        <taxon>Proteaceae</taxon>
        <taxon>Protea</taxon>
    </lineage>
</organism>
<proteinExistence type="predicted"/>
<feature type="compositionally biased region" description="Low complexity" evidence="1">
    <location>
        <begin position="137"/>
        <end position="157"/>
    </location>
</feature>
<protein>
    <submittedName>
        <fullName evidence="3">Uncharacterized protein</fullName>
    </submittedName>
</protein>
<reference evidence="3" key="1">
    <citation type="journal article" date="2023" name="Plant J.">
        <title>The genome of the king protea, Protea cynaroides.</title>
        <authorList>
            <person name="Chang J."/>
            <person name="Duong T.A."/>
            <person name="Schoeman C."/>
            <person name="Ma X."/>
            <person name="Roodt D."/>
            <person name="Barker N."/>
            <person name="Li Z."/>
            <person name="Van de Peer Y."/>
            <person name="Mizrachi E."/>
        </authorList>
    </citation>
    <scope>NUCLEOTIDE SEQUENCE</scope>
    <source>
        <tissue evidence="3">Young leaves</tissue>
    </source>
</reference>
<feature type="transmembrane region" description="Helical" evidence="2">
    <location>
        <begin position="202"/>
        <end position="223"/>
    </location>
</feature>
<dbReference type="Proteomes" id="UP001141806">
    <property type="component" value="Unassembled WGS sequence"/>
</dbReference>